<proteinExistence type="predicted"/>
<sequence>MSSSDILLRERLHLVCAVRAALPRRAYRYIATKAPLPTPPAGEQGFAKSRNKYCTIDRGAARLLATLYLLVDAQLSLLATSLISRTLTDWCCLPNITIHSFHSLQPVPGPCPYLTTAPFLRALHAHPHARSLRYPLYCFRAPC</sequence>
<dbReference type="EMBL" id="JANSHE010002623">
    <property type="protein sequence ID" value="KAJ2990509.1"/>
    <property type="molecule type" value="Genomic_DNA"/>
</dbReference>
<evidence type="ECO:0000313" key="2">
    <source>
        <dbReference type="Proteomes" id="UP001144978"/>
    </source>
</evidence>
<evidence type="ECO:0000313" key="1">
    <source>
        <dbReference type="EMBL" id="KAJ2990509.1"/>
    </source>
</evidence>
<reference evidence="1" key="1">
    <citation type="submission" date="2022-08" db="EMBL/GenBank/DDBJ databases">
        <title>Genome Sequence of Pycnoporus sanguineus.</title>
        <authorList>
            <person name="Buettner E."/>
        </authorList>
    </citation>
    <scope>NUCLEOTIDE SEQUENCE</scope>
    <source>
        <strain evidence="1">CG-C14</strain>
    </source>
</reference>
<keyword evidence="2" id="KW-1185">Reference proteome</keyword>
<comment type="caution">
    <text evidence="1">The sequence shown here is derived from an EMBL/GenBank/DDBJ whole genome shotgun (WGS) entry which is preliminary data.</text>
</comment>
<accession>A0ACC1PEY4</accession>
<protein>
    <submittedName>
        <fullName evidence="1">Uncharacterized protein</fullName>
    </submittedName>
</protein>
<organism evidence="1 2">
    <name type="scientific">Trametes sanguinea</name>
    <dbReference type="NCBI Taxonomy" id="158606"/>
    <lineage>
        <taxon>Eukaryota</taxon>
        <taxon>Fungi</taxon>
        <taxon>Dikarya</taxon>
        <taxon>Basidiomycota</taxon>
        <taxon>Agaricomycotina</taxon>
        <taxon>Agaricomycetes</taxon>
        <taxon>Polyporales</taxon>
        <taxon>Polyporaceae</taxon>
        <taxon>Trametes</taxon>
    </lineage>
</organism>
<dbReference type="Proteomes" id="UP001144978">
    <property type="component" value="Unassembled WGS sequence"/>
</dbReference>
<name>A0ACC1PEY4_9APHY</name>
<gene>
    <name evidence="1" type="ORF">NUW54_g8448</name>
</gene>